<dbReference type="GO" id="GO:0005524">
    <property type="term" value="F:ATP binding"/>
    <property type="evidence" value="ECO:0007669"/>
    <property type="project" value="UniProtKB-KW"/>
</dbReference>
<keyword evidence="6" id="KW-0808">Transferase</keyword>
<evidence type="ECO:0000256" key="7">
    <source>
        <dbReference type="ARBA" id="ARBA00022741"/>
    </source>
</evidence>
<keyword evidence="9" id="KW-0067">ATP-binding</keyword>
<evidence type="ECO:0000256" key="13">
    <source>
        <dbReference type="SAM" id="MobiDB-lite"/>
    </source>
</evidence>
<name>A0A5C4T309_9BACL</name>
<feature type="domain" description="HAMP" evidence="16">
    <location>
        <begin position="308"/>
        <end position="360"/>
    </location>
</feature>
<evidence type="ECO:0000256" key="12">
    <source>
        <dbReference type="SAM" id="Coils"/>
    </source>
</evidence>
<dbReference type="AlphaFoldDB" id="A0A5C4T309"/>
<dbReference type="InterPro" id="IPR004358">
    <property type="entry name" value="Sig_transdc_His_kin-like_C"/>
</dbReference>
<keyword evidence="14" id="KW-1133">Transmembrane helix</keyword>
<dbReference type="Gene3D" id="3.30.565.10">
    <property type="entry name" value="Histidine kinase-like ATPase, C-terminal domain"/>
    <property type="match status" value="1"/>
</dbReference>
<feature type="coiled-coil region" evidence="12">
    <location>
        <begin position="341"/>
        <end position="382"/>
    </location>
</feature>
<gene>
    <name evidence="17" type="ORF">FE784_27335</name>
</gene>
<evidence type="ECO:0000259" key="16">
    <source>
        <dbReference type="PROSITE" id="PS50885"/>
    </source>
</evidence>
<keyword evidence="14" id="KW-0812">Transmembrane</keyword>
<keyword evidence="11 14" id="KW-0472">Membrane</keyword>
<evidence type="ECO:0000256" key="6">
    <source>
        <dbReference type="ARBA" id="ARBA00022679"/>
    </source>
</evidence>
<protein>
    <recommendedName>
        <fullName evidence="3">histidine kinase</fullName>
        <ecNumber evidence="3">2.7.13.3</ecNumber>
    </recommendedName>
</protein>
<evidence type="ECO:0000256" key="1">
    <source>
        <dbReference type="ARBA" id="ARBA00000085"/>
    </source>
</evidence>
<keyword evidence="5" id="KW-0597">Phosphoprotein</keyword>
<dbReference type="PROSITE" id="PS50109">
    <property type="entry name" value="HIS_KIN"/>
    <property type="match status" value="1"/>
</dbReference>
<feature type="region of interest" description="Disordered" evidence="13">
    <location>
        <begin position="515"/>
        <end position="534"/>
    </location>
</feature>
<dbReference type="GO" id="GO:0000155">
    <property type="term" value="F:phosphorelay sensor kinase activity"/>
    <property type="evidence" value="ECO:0007669"/>
    <property type="project" value="InterPro"/>
</dbReference>
<dbReference type="RefSeq" id="WP_139605426.1">
    <property type="nucleotide sequence ID" value="NZ_VDCQ01000048.1"/>
</dbReference>
<evidence type="ECO:0000256" key="5">
    <source>
        <dbReference type="ARBA" id="ARBA00022553"/>
    </source>
</evidence>
<evidence type="ECO:0000256" key="8">
    <source>
        <dbReference type="ARBA" id="ARBA00022777"/>
    </source>
</evidence>
<keyword evidence="7" id="KW-0547">Nucleotide-binding</keyword>
<dbReference type="Gene3D" id="6.10.340.10">
    <property type="match status" value="1"/>
</dbReference>
<proteinExistence type="predicted"/>
<dbReference type="EMBL" id="VDCQ01000048">
    <property type="protein sequence ID" value="TNJ63120.1"/>
    <property type="molecule type" value="Genomic_DNA"/>
</dbReference>
<evidence type="ECO:0000256" key="14">
    <source>
        <dbReference type="SAM" id="Phobius"/>
    </source>
</evidence>
<comment type="caution">
    <text evidence="17">The sequence shown here is derived from an EMBL/GenBank/DDBJ whole genome shotgun (WGS) entry which is preliminary data.</text>
</comment>
<keyword evidence="10" id="KW-0902">Two-component regulatory system</keyword>
<evidence type="ECO:0000256" key="10">
    <source>
        <dbReference type="ARBA" id="ARBA00023012"/>
    </source>
</evidence>
<dbReference type="InterPro" id="IPR003594">
    <property type="entry name" value="HATPase_dom"/>
</dbReference>
<dbReference type="SMART" id="SM00304">
    <property type="entry name" value="HAMP"/>
    <property type="match status" value="1"/>
</dbReference>
<dbReference type="PRINTS" id="PR00344">
    <property type="entry name" value="BCTRLSENSOR"/>
</dbReference>
<keyword evidence="4" id="KW-1003">Cell membrane</keyword>
<sequence length="580" mass="66329">MNRLYDWIGSQPFRSFQLRLFLYLFLIGSIPVFVALTFFYLHSSERSESEWRGLVAKKHDQVQRRLEREMRELEYMYSVWLQNDAVGQLMRASRDGRDMGESARMAIDSISATAAFQLEYRRNVSDLCFTFDRSGSFCVVGNPYDYESRTARVPANRNDFFVQEEGRNTVSWVGPIYDPVNLVIVGYMKIIVDMSRVLDDVRHDQLLSDLVLWDPATDSVLFESGRRDPATSRSPVSFLSEKNAFLRSENGVFLSQRPVAIPGQSWMSYVEVPNTDIRSLQMTLRNTVLVFFAILLAVSVISSLVFSKLFSRPLHLLRQLMKRAESGDLKAYWTYGSIREIDELGNSYNQMLNRLEETIKQVKQEESLKKEAEIEALQYQLNPHFLYNTLNTIKWVAKIHKTPQISDAVSALVRLLQASLGKKGDFISLKEEVGLIQDYMAIQSFRYGDNVAIRYDIDPLASVCLVPKMVLQPLVENALIHGLENSVKNGEISIHARLDRDMLVCEVQDNGKGMADPEAVMGMQPRGHSAKERMSGIGLSNIREKIKLYYGPDYKMHVISKPNQGTTVRLSLPIHRNEES</sequence>
<dbReference type="SUPFAM" id="SSF55874">
    <property type="entry name" value="ATPase domain of HSP90 chaperone/DNA topoisomerase II/histidine kinase"/>
    <property type="match status" value="1"/>
</dbReference>
<evidence type="ECO:0000256" key="2">
    <source>
        <dbReference type="ARBA" id="ARBA00004651"/>
    </source>
</evidence>
<dbReference type="Pfam" id="PF00672">
    <property type="entry name" value="HAMP"/>
    <property type="match status" value="1"/>
</dbReference>
<dbReference type="SMART" id="SM00387">
    <property type="entry name" value="HATPase_c"/>
    <property type="match status" value="1"/>
</dbReference>
<dbReference type="GO" id="GO:0005886">
    <property type="term" value="C:plasma membrane"/>
    <property type="evidence" value="ECO:0007669"/>
    <property type="project" value="UniProtKB-SubCell"/>
</dbReference>
<keyword evidence="18" id="KW-1185">Reference proteome</keyword>
<dbReference type="PANTHER" id="PTHR34220">
    <property type="entry name" value="SENSOR HISTIDINE KINASE YPDA"/>
    <property type="match status" value="1"/>
</dbReference>
<feature type="transmembrane region" description="Helical" evidence="14">
    <location>
        <begin position="288"/>
        <end position="310"/>
    </location>
</feature>
<evidence type="ECO:0000259" key="15">
    <source>
        <dbReference type="PROSITE" id="PS50109"/>
    </source>
</evidence>
<dbReference type="InterPro" id="IPR005467">
    <property type="entry name" value="His_kinase_dom"/>
</dbReference>
<evidence type="ECO:0000313" key="17">
    <source>
        <dbReference type="EMBL" id="TNJ63120.1"/>
    </source>
</evidence>
<evidence type="ECO:0000256" key="9">
    <source>
        <dbReference type="ARBA" id="ARBA00022840"/>
    </source>
</evidence>
<feature type="domain" description="Histidine kinase" evidence="15">
    <location>
        <begin position="470"/>
        <end position="576"/>
    </location>
</feature>
<dbReference type="InterPro" id="IPR010559">
    <property type="entry name" value="Sig_transdc_His_kin_internal"/>
</dbReference>
<dbReference type="InterPro" id="IPR003660">
    <property type="entry name" value="HAMP_dom"/>
</dbReference>
<feature type="transmembrane region" description="Helical" evidence="14">
    <location>
        <begin position="20"/>
        <end position="41"/>
    </location>
</feature>
<dbReference type="OrthoDB" id="9776552at2"/>
<dbReference type="PROSITE" id="PS50885">
    <property type="entry name" value="HAMP"/>
    <property type="match status" value="1"/>
</dbReference>
<dbReference type="Pfam" id="PF02518">
    <property type="entry name" value="HATPase_c"/>
    <property type="match status" value="1"/>
</dbReference>
<dbReference type="PANTHER" id="PTHR34220:SF7">
    <property type="entry name" value="SENSOR HISTIDINE KINASE YPDA"/>
    <property type="match status" value="1"/>
</dbReference>
<evidence type="ECO:0000256" key="3">
    <source>
        <dbReference type="ARBA" id="ARBA00012438"/>
    </source>
</evidence>
<keyword evidence="8 17" id="KW-0418">Kinase</keyword>
<dbReference type="CDD" id="cd06225">
    <property type="entry name" value="HAMP"/>
    <property type="match status" value="1"/>
</dbReference>
<evidence type="ECO:0000256" key="4">
    <source>
        <dbReference type="ARBA" id="ARBA00022475"/>
    </source>
</evidence>
<dbReference type="InterPro" id="IPR036890">
    <property type="entry name" value="HATPase_C_sf"/>
</dbReference>
<dbReference type="InterPro" id="IPR050640">
    <property type="entry name" value="Bact_2-comp_sensor_kinase"/>
</dbReference>
<reference evidence="17 18" key="1">
    <citation type="submission" date="2019-05" db="EMBL/GenBank/DDBJ databases">
        <title>We sequenced the genome of Paenibacillus hemerocallicola KCTC 33185 for further insight into its adaptation and study the phylogeny of Paenibacillus.</title>
        <authorList>
            <person name="Narsing Rao M.P."/>
        </authorList>
    </citation>
    <scope>NUCLEOTIDE SEQUENCE [LARGE SCALE GENOMIC DNA]</scope>
    <source>
        <strain evidence="17 18">KCTC 33185</strain>
    </source>
</reference>
<dbReference type="SUPFAM" id="SSF158472">
    <property type="entry name" value="HAMP domain-like"/>
    <property type="match status" value="1"/>
</dbReference>
<evidence type="ECO:0000256" key="11">
    <source>
        <dbReference type="ARBA" id="ARBA00023136"/>
    </source>
</evidence>
<evidence type="ECO:0000313" key="18">
    <source>
        <dbReference type="Proteomes" id="UP000307943"/>
    </source>
</evidence>
<dbReference type="Pfam" id="PF06580">
    <property type="entry name" value="His_kinase"/>
    <property type="match status" value="1"/>
</dbReference>
<organism evidence="17 18">
    <name type="scientific">Paenibacillus hemerocallicola</name>
    <dbReference type="NCBI Taxonomy" id="1172614"/>
    <lineage>
        <taxon>Bacteria</taxon>
        <taxon>Bacillati</taxon>
        <taxon>Bacillota</taxon>
        <taxon>Bacilli</taxon>
        <taxon>Bacillales</taxon>
        <taxon>Paenibacillaceae</taxon>
        <taxon>Paenibacillus</taxon>
    </lineage>
</organism>
<dbReference type="Proteomes" id="UP000307943">
    <property type="component" value="Unassembled WGS sequence"/>
</dbReference>
<dbReference type="EC" id="2.7.13.3" evidence="3"/>
<comment type="subcellular location">
    <subcellularLocation>
        <location evidence="2">Cell membrane</location>
        <topology evidence="2">Multi-pass membrane protein</topology>
    </subcellularLocation>
</comment>
<accession>A0A5C4T309</accession>
<keyword evidence="12" id="KW-0175">Coiled coil</keyword>
<comment type="catalytic activity">
    <reaction evidence="1">
        <text>ATP + protein L-histidine = ADP + protein N-phospho-L-histidine.</text>
        <dbReference type="EC" id="2.7.13.3"/>
    </reaction>
</comment>